<feature type="transmembrane region" description="Helical" evidence="1">
    <location>
        <begin position="49"/>
        <end position="69"/>
    </location>
</feature>
<feature type="transmembrane region" description="Helical" evidence="1">
    <location>
        <begin position="20"/>
        <end position="37"/>
    </location>
</feature>
<dbReference type="EMBL" id="CP151657">
    <property type="protein sequence ID" value="WZP16962.1"/>
    <property type="molecule type" value="Genomic_DNA"/>
</dbReference>
<evidence type="ECO:0000256" key="1">
    <source>
        <dbReference type="SAM" id="Phobius"/>
    </source>
</evidence>
<reference evidence="2 3" key="1">
    <citation type="submission" date="2024-04" db="EMBL/GenBank/DDBJ databases">
        <title>Arthrobacter sp. from Plains bison fecal sample.</title>
        <authorList>
            <person name="Ruzzini A."/>
        </authorList>
    </citation>
    <scope>NUCLEOTIDE SEQUENCE [LARGE SCALE GENOMIC DNA]</scope>
    <source>
        <strain evidence="2 3">EINP1</strain>
    </source>
</reference>
<protein>
    <submittedName>
        <fullName evidence="2">DUF3054 domain-containing protein</fullName>
    </submittedName>
</protein>
<dbReference type="InterPro" id="IPR021414">
    <property type="entry name" value="DUF3054"/>
</dbReference>
<gene>
    <name evidence="2" type="ORF">AAE021_05210</name>
</gene>
<keyword evidence="1" id="KW-0472">Membrane</keyword>
<proteinExistence type="predicted"/>
<feature type="transmembrane region" description="Helical" evidence="1">
    <location>
        <begin position="76"/>
        <end position="96"/>
    </location>
</feature>
<organism evidence="2 3">
    <name type="scientific">Arthrobacter citreus</name>
    <dbReference type="NCBI Taxonomy" id="1670"/>
    <lineage>
        <taxon>Bacteria</taxon>
        <taxon>Bacillati</taxon>
        <taxon>Actinomycetota</taxon>
        <taxon>Actinomycetes</taxon>
        <taxon>Micrococcales</taxon>
        <taxon>Micrococcaceae</taxon>
        <taxon>Arthrobacter</taxon>
    </lineage>
</organism>
<accession>A0ABZ2ZYN3</accession>
<keyword evidence="3" id="KW-1185">Reference proteome</keyword>
<evidence type="ECO:0000313" key="3">
    <source>
        <dbReference type="Proteomes" id="UP001448858"/>
    </source>
</evidence>
<sequence>MTANRSTPPRNTGHRSKPWLFLVPALDAVLIILFAALGRDTHEHGLDPAGILITASPFLAACLAGWLLLGRWRSPASLWPAGVILWVITAGAGLGIRAMAGGGVAPSFAVVTFCVLGAFLLVPRAAAALLSRGRRSASRRVSAPSDRLDSRA</sequence>
<dbReference type="RefSeq" id="WP_342024560.1">
    <property type="nucleotide sequence ID" value="NZ_CP151657.1"/>
</dbReference>
<evidence type="ECO:0000313" key="2">
    <source>
        <dbReference type="EMBL" id="WZP16962.1"/>
    </source>
</evidence>
<dbReference type="Proteomes" id="UP001448858">
    <property type="component" value="Chromosome"/>
</dbReference>
<name>A0ABZ2ZYN3_9MICC</name>
<keyword evidence="1" id="KW-0812">Transmembrane</keyword>
<keyword evidence="1" id="KW-1133">Transmembrane helix</keyword>
<dbReference type="Pfam" id="PF11255">
    <property type="entry name" value="DUF3054"/>
    <property type="match status" value="1"/>
</dbReference>
<feature type="transmembrane region" description="Helical" evidence="1">
    <location>
        <begin position="108"/>
        <end position="130"/>
    </location>
</feature>